<evidence type="ECO:0008006" key="3">
    <source>
        <dbReference type="Google" id="ProtNLM"/>
    </source>
</evidence>
<evidence type="ECO:0000313" key="1">
    <source>
        <dbReference type="EMBL" id="RFC53091.1"/>
    </source>
</evidence>
<proteinExistence type="predicted"/>
<dbReference type="EMBL" id="QURB01000017">
    <property type="protein sequence ID" value="RFC53091.1"/>
    <property type="molecule type" value="Genomic_DNA"/>
</dbReference>
<gene>
    <name evidence="1" type="ORF">DXU93_14855</name>
</gene>
<reference evidence="1 2" key="1">
    <citation type="submission" date="2018-08" db="EMBL/GenBank/DDBJ databases">
        <title>The draft genome squence of Brumimicrobium sp. N62.</title>
        <authorList>
            <person name="Du Z.-J."/>
            <person name="Luo H.-R."/>
        </authorList>
    </citation>
    <scope>NUCLEOTIDE SEQUENCE [LARGE SCALE GENOMIC DNA]</scope>
    <source>
        <strain evidence="1 2">N62</strain>
    </source>
</reference>
<organism evidence="1 2">
    <name type="scientific">Brumimicrobium aurantiacum</name>
    <dbReference type="NCBI Taxonomy" id="1737063"/>
    <lineage>
        <taxon>Bacteria</taxon>
        <taxon>Pseudomonadati</taxon>
        <taxon>Bacteroidota</taxon>
        <taxon>Flavobacteriia</taxon>
        <taxon>Flavobacteriales</taxon>
        <taxon>Crocinitomicaceae</taxon>
        <taxon>Brumimicrobium</taxon>
    </lineage>
</organism>
<evidence type="ECO:0000313" key="2">
    <source>
        <dbReference type="Proteomes" id="UP000257127"/>
    </source>
</evidence>
<sequence>MRFSILIIFFYFFITIGISQVKVKPVLNIHGASEVLCLNSYSRNEIDDTALRLLGLNLNPGIQLQTNSGTFGMLFNYQYSVFTNLYDFTRYRNHMIGGVIQYSLYSEIKRFRPYFSIEVKSEIATNSKNAYMDDYYVPHSLTYSSDFNHDGSYVFYKSRIYQSTPLVSSLIMGGDFRIIENLHLKFGFGYKLRLMKTKYAEWELGEDVNEKLKTTPNENHYFHMLDVQLGLSYSFTFKPK</sequence>
<keyword evidence="2" id="KW-1185">Reference proteome</keyword>
<comment type="caution">
    <text evidence="1">The sequence shown here is derived from an EMBL/GenBank/DDBJ whole genome shotgun (WGS) entry which is preliminary data.</text>
</comment>
<protein>
    <recommendedName>
        <fullName evidence="3">DUF3575 domain-containing protein</fullName>
    </recommendedName>
</protein>
<dbReference type="AlphaFoldDB" id="A0A3E1EU58"/>
<name>A0A3E1EU58_9FLAO</name>
<accession>A0A3E1EU58</accession>
<dbReference type="Proteomes" id="UP000257127">
    <property type="component" value="Unassembled WGS sequence"/>
</dbReference>
<dbReference type="RefSeq" id="WP_116882089.1">
    <property type="nucleotide sequence ID" value="NZ_QURB01000017.1"/>
</dbReference>